<name>A0A150WQV1_BDEBC</name>
<reference evidence="1 2" key="1">
    <citation type="submission" date="2016-03" db="EMBL/GenBank/DDBJ databases">
        <authorList>
            <person name="Ploux O."/>
        </authorList>
    </citation>
    <scope>NUCLEOTIDE SEQUENCE [LARGE SCALE GENOMIC DNA]</scope>
    <source>
        <strain evidence="1 2">R0</strain>
    </source>
</reference>
<evidence type="ECO:0000313" key="2">
    <source>
        <dbReference type="Proteomes" id="UP000075320"/>
    </source>
</evidence>
<comment type="caution">
    <text evidence="1">The sequence shown here is derived from an EMBL/GenBank/DDBJ whole genome shotgun (WGS) entry which is preliminary data.</text>
</comment>
<dbReference type="EMBL" id="LUKE01000001">
    <property type="protein sequence ID" value="KYG66679.1"/>
    <property type="molecule type" value="Genomic_DNA"/>
</dbReference>
<keyword evidence="2" id="KW-1185">Reference proteome</keyword>
<proteinExistence type="predicted"/>
<gene>
    <name evidence="1" type="ORF">AZI86_06435</name>
</gene>
<protein>
    <submittedName>
        <fullName evidence="1">Uncharacterized protein</fullName>
    </submittedName>
</protein>
<dbReference type="Proteomes" id="UP000075320">
    <property type="component" value="Unassembled WGS sequence"/>
</dbReference>
<dbReference type="AlphaFoldDB" id="A0A150WQV1"/>
<accession>A0A150WQV1</accession>
<evidence type="ECO:0000313" key="1">
    <source>
        <dbReference type="EMBL" id="KYG66679.1"/>
    </source>
</evidence>
<organism evidence="1 2">
    <name type="scientific">Bdellovibrio bacteriovorus</name>
    <dbReference type="NCBI Taxonomy" id="959"/>
    <lineage>
        <taxon>Bacteria</taxon>
        <taxon>Pseudomonadati</taxon>
        <taxon>Bdellovibrionota</taxon>
        <taxon>Bdellovibrionia</taxon>
        <taxon>Bdellovibrionales</taxon>
        <taxon>Pseudobdellovibrionaceae</taxon>
        <taxon>Bdellovibrio</taxon>
    </lineage>
</organism>
<sequence>MKIQENTSLMRSSEKMSIFIHLYFRDLPRCEKTNFLIRMQRNFYFRPIRPIERLKWRSDVNKKENSETALFASENENLNQPDLKSGLIYIFTRLFVDRNPHV</sequence>